<dbReference type="PROSITE" id="PS50011">
    <property type="entry name" value="PROTEIN_KINASE_DOM"/>
    <property type="match status" value="1"/>
</dbReference>
<dbReference type="Gene3D" id="1.10.510.10">
    <property type="entry name" value="Transferase(Phosphotransferase) domain 1"/>
    <property type="match status" value="1"/>
</dbReference>
<proteinExistence type="predicted"/>
<evidence type="ECO:0000256" key="1">
    <source>
        <dbReference type="SAM" id="MobiDB-lite"/>
    </source>
</evidence>
<evidence type="ECO:0000313" key="3">
    <source>
        <dbReference type="EMBL" id="KAF2833644.1"/>
    </source>
</evidence>
<dbReference type="OrthoDB" id="248923at2759"/>
<dbReference type="GO" id="GO:0004674">
    <property type="term" value="F:protein serine/threonine kinase activity"/>
    <property type="evidence" value="ECO:0007669"/>
    <property type="project" value="TreeGrafter"/>
</dbReference>
<dbReference type="EMBL" id="MU006216">
    <property type="protein sequence ID" value="KAF2833644.1"/>
    <property type="molecule type" value="Genomic_DNA"/>
</dbReference>
<accession>A0A6A7AKY0</accession>
<evidence type="ECO:0000259" key="2">
    <source>
        <dbReference type="PROSITE" id="PS50011"/>
    </source>
</evidence>
<feature type="region of interest" description="Disordered" evidence="1">
    <location>
        <begin position="175"/>
        <end position="195"/>
    </location>
</feature>
<dbReference type="PANTHER" id="PTHR24359">
    <property type="entry name" value="SERINE/THREONINE-PROTEIN KINASE SBK1"/>
    <property type="match status" value="1"/>
</dbReference>
<reference evidence="3" key="1">
    <citation type="journal article" date="2020" name="Stud. Mycol.">
        <title>101 Dothideomycetes genomes: a test case for predicting lifestyles and emergence of pathogens.</title>
        <authorList>
            <person name="Haridas S."/>
            <person name="Albert R."/>
            <person name="Binder M."/>
            <person name="Bloem J."/>
            <person name="Labutti K."/>
            <person name="Salamov A."/>
            <person name="Andreopoulos B."/>
            <person name="Baker S."/>
            <person name="Barry K."/>
            <person name="Bills G."/>
            <person name="Bluhm B."/>
            <person name="Cannon C."/>
            <person name="Castanera R."/>
            <person name="Culley D."/>
            <person name="Daum C."/>
            <person name="Ezra D."/>
            <person name="Gonzalez J."/>
            <person name="Henrissat B."/>
            <person name="Kuo A."/>
            <person name="Liang C."/>
            <person name="Lipzen A."/>
            <person name="Lutzoni F."/>
            <person name="Magnuson J."/>
            <person name="Mondo S."/>
            <person name="Nolan M."/>
            <person name="Ohm R."/>
            <person name="Pangilinan J."/>
            <person name="Park H.-J."/>
            <person name="Ramirez L."/>
            <person name="Alfaro M."/>
            <person name="Sun H."/>
            <person name="Tritt A."/>
            <person name="Yoshinaga Y."/>
            <person name="Zwiers L.-H."/>
            <person name="Turgeon B."/>
            <person name="Goodwin S."/>
            <person name="Spatafora J."/>
            <person name="Crous P."/>
            <person name="Grigoriev I."/>
        </authorList>
    </citation>
    <scope>NUCLEOTIDE SEQUENCE</scope>
    <source>
        <strain evidence="3">CBS 113818</strain>
    </source>
</reference>
<dbReference type="PANTHER" id="PTHR24359:SF37">
    <property type="entry name" value="PROTEIN KINASE DOMAIN-CONTAINING PROTEIN"/>
    <property type="match status" value="1"/>
</dbReference>
<name>A0A6A7AKY0_9PLEO</name>
<feature type="compositionally biased region" description="Polar residues" evidence="1">
    <location>
        <begin position="175"/>
        <end position="187"/>
    </location>
</feature>
<sequence length="303" mass="34421">MEDKIEDGGSSKIYSIPISSTIFLCPSVNKMVGATEWTRRFAVKAVHDKTCAQRELRFLQSLRAAKFHHYNLLMSYCGFSDVKTDMYYLISEEARPDLEKVLCNTNPSDHGITIKWLRSQLYGLADALARIHEFDPNVQTGYLNDIKPANILVFGDQELTLKFTDWGCAKINQRSLEGSPDSRTTEFGGSPPYGPPECIEGIPTSRPYDIWSLGCMYLEMLVWMVEGKYGFTGFCEARSGDGGYEEFHSGRKVKPSVTRKMGELERKCEWVDVVGVIRDMLRVEAKERLKAAEVKLRLELIEE</sequence>
<dbReference type="GO" id="GO:0005524">
    <property type="term" value="F:ATP binding"/>
    <property type="evidence" value="ECO:0007669"/>
    <property type="project" value="InterPro"/>
</dbReference>
<keyword evidence="4" id="KW-1185">Reference proteome</keyword>
<dbReference type="Pfam" id="PF00069">
    <property type="entry name" value="Pkinase"/>
    <property type="match status" value="1"/>
</dbReference>
<dbReference type="SUPFAM" id="SSF56112">
    <property type="entry name" value="Protein kinase-like (PK-like)"/>
    <property type="match status" value="1"/>
</dbReference>
<keyword evidence="3" id="KW-0808">Transferase</keyword>
<organism evidence="3 4">
    <name type="scientific">Ophiobolus disseminans</name>
    <dbReference type="NCBI Taxonomy" id="1469910"/>
    <lineage>
        <taxon>Eukaryota</taxon>
        <taxon>Fungi</taxon>
        <taxon>Dikarya</taxon>
        <taxon>Ascomycota</taxon>
        <taxon>Pezizomycotina</taxon>
        <taxon>Dothideomycetes</taxon>
        <taxon>Pleosporomycetidae</taxon>
        <taxon>Pleosporales</taxon>
        <taxon>Pleosporineae</taxon>
        <taxon>Phaeosphaeriaceae</taxon>
        <taxon>Ophiobolus</taxon>
    </lineage>
</organism>
<dbReference type="SMART" id="SM00220">
    <property type="entry name" value="S_TKc"/>
    <property type="match status" value="1"/>
</dbReference>
<dbReference type="Proteomes" id="UP000799424">
    <property type="component" value="Unassembled WGS sequence"/>
</dbReference>
<dbReference type="InterPro" id="IPR011009">
    <property type="entry name" value="Kinase-like_dom_sf"/>
</dbReference>
<keyword evidence="3" id="KW-0418">Kinase</keyword>
<gene>
    <name evidence="3" type="ORF">CC86DRAFT_400260</name>
</gene>
<evidence type="ECO:0000313" key="4">
    <source>
        <dbReference type="Proteomes" id="UP000799424"/>
    </source>
</evidence>
<feature type="domain" description="Protein kinase" evidence="2">
    <location>
        <begin position="1"/>
        <end position="301"/>
    </location>
</feature>
<dbReference type="AlphaFoldDB" id="A0A6A7AKY0"/>
<dbReference type="InterPro" id="IPR000719">
    <property type="entry name" value="Prot_kinase_dom"/>
</dbReference>
<protein>
    <submittedName>
        <fullName evidence="3">Kinase-like protein</fullName>
    </submittedName>
</protein>